<evidence type="ECO:0000256" key="2">
    <source>
        <dbReference type="ARBA" id="ARBA00004613"/>
    </source>
</evidence>
<gene>
    <name evidence="12" type="ORF">CLV44_11818</name>
</gene>
<keyword evidence="6" id="KW-0975">Bacterial flagellum</keyword>
<evidence type="ECO:0000256" key="1">
    <source>
        <dbReference type="ARBA" id="ARBA00004365"/>
    </source>
</evidence>
<evidence type="ECO:0000259" key="9">
    <source>
        <dbReference type="Pfam" id="PF06429"/>
    </source>
</evidence>
<protein>
    <recommendedName>
        <fullName evidence="4">Flagellar hook-associated protein 1</fullName>
    </recommendedName>
</protein>
<evidence type="ECO:0000259" key="8">
    <source>
        <dbReference type="Pfam" id="PF00460"/>
    </source>
</evidence>
<dbReference type="Pfam" id="PF22638">
    <property type="entry name" value="FlgK_D1"/>
    <property type="match status" value="1"/>
</dbReference>
<dbReference type="OrthoDB" id="9802553at2"/>
<accession>A0A2P8ESA0</accession>
<dbReference type="GO" id="GO:0044780">
    <property type="term" value="P:bacterial-type flagellum assembly"/>
    <property type="evidence" value="ECO:0007669"/>
    <property type="project" value="InterPro"/>
</dbReference>
<dbReference type="RefSeq" id="WP_106592491.1">
    <property type="nucleotide sequence ID" value="NZ_PYGI01000018.1"/>
</dbReference>
<dbReference type="Pfam" id="PF06429">
    <property type="entry name" value="Flg_bbr_C"/>
    <property type="match status" value="1"/>
</dbReference>
<evidence type="ECO:0000256" key="4">
    <source>
        <dbReference type="ARBA" id="ARBA00016244"/>
    </source>
</evidence>
<dbReference type="NCBIfam" id="TIGR02492">
    <property type="entry name" value="flgK_ends"/>
    <property type="match status" value="1"/>
</dbReference>
<keyword evidence="5" id="KW-0964">Secreted</keyword>
<comment type="similarity">
    <text evidence="3">Belongs to the flagella basal body rod proteins family.</text>
</comment>
<dbReference type="SUPFAM" id="SSF64518">
    <property type="entry name" value="Phase 1 flagellin"/>
    <property type="match status" value="1"/>
</dbReference>
<dbReference type="PANTHER" id="PTHR30033">
    <property type="entry name" value="FLAGELLAR HOOK-ASSOCIATED PROTEIN 1"/>
    <property type="match status" value="1"/>
</dbReference>
<evidence type="ECO:0000313" key="13">
    <source>
        <dbReference type="Proteomes" id="UP000242133"/>
    </source>
</evidence>
<comment type="caution">
    <text evidence="12">The sequence shown here is derived from an EMBL/GenBank/DDBJ whole genome shotgun (WGS) entry which is preliminary data.</text>
</comment>
<evidence type="ECO:0000259" key="11">
    <source>
        <dbReference type="Pfam" id="PF22638"/>
    </source>
</evidence>
<keyword evidence="7" id="KW-0175">Coiled coil</keyword>
<keyword evidence="12" id="KW-0969">Cilium</keyword>
<feature type="domain" description="Flagellar basal body rod protein N-terminal" evidence="8">
    <location>
        <begin position="6"/>
        <end position="35"/>
    </location>
</feature>
<dbReference type="InterPro" id="IPR001444">
    <property type="entry name" value="Flag_bb_rod_N"/>
</dbReference>
<dbReference type="PANTHER" id="PTHR30033:SF1">
    <property type="entry name" value="FLAGELLAR HOOK-ASSOCIATED PROTEIN 1"/>
    <property type="match status" value="1"/>
</dbReference>
<organism evidence="12 13">
    <name type="scientific">Marinobacterium halophilum</name>
    <dbReference type="NCBI Taxonomy" id="267374"/>
    <lineage>
        <taxon>Bacteria</taxon>
        <taxon>Pseudomonadati</taxon>
        <taxon>Pseudomonadota</taxon>
        <taxon>Gammaproteobacteria</taxon>
        <taxon>Oceanospirillales</taxon>
        <taxon>Oceanospirillaceae</taxon>
        <taxon>Marinobacterium</taxon>
    </lineage>
</organism>
<dbReference type="Proteomes" id="UP000242133">
    <property type="component" value="Unassembled WGS sequence"/>
</dbReference>
<evidence type="ECO:0000259" key="10">
    <source>
        <dbReference type="Pfam" id="PF21158"/>
    </source>
</evidence>
<comment type="subcellular location">
    <subcellularLocation>
        <location evidence="1">Bacterial flagellum</location>
    </subcellularLocation>
    <subcellularLocation>
        <location evidence="2">Secreted</location>
    </subcellularLocation>
</comment>
<evidence type="ECO:0000313" key="12">
    <source>
        <dbReference type="EMBL" id="PSL12340.1"/>
    </source>
</evidence>
<dbReference type="EMBL" id="PYGI01000018">
    <property type="protein sequence ID" value="PSL12340.1"/>
    <property type="molecule type" value="Genomic_DNA"/>
</dbReference>
<reference evidence="12 13" key="1">
    <citation type="submission" date="2018-03" db="EMBL/GenBank/DDBJ databases">
        <title>Genomic Encyclopedia of Archaeal and Bacterial Type Strains, Phase II (KMG-II): from individual species to whole genera.</title>
        <authorList>
            <person name="Goeker M."/>
        </authorList>
    </citation>
    <scope>NUCLEOTIDE SEQUENCE [LARGE SCALE GENOMIC DNA]</scope>
    <source>
        <strain evidence="12 13">DSM 17586</strain>
    </source>
</reference>
<dbReference type="Pfam" id="PF00460">
    <property type="entry name" value="Flg_bb_rod"/>
    <property type="match status" value="1"/>
</dbReference>
<feature type="domain" description="Flagellar hook-associated protein 1 D2-like" evidence="10">
    <location>
        <begin position="332"/>
        <end position="437"/>
    </location>
</feature>
<dbReference type="GO" id="GO:0005198">
    <property type="term" value="F:structural molecule activity"/>
    <property type="evidence" value="ECO:0007669"/>
    <property type="project" value="InterPro"/>
</dbReference>
<evidence type="ECO:0000256" key="3">
    <source>
        <dbReference type="ARBA" id="ARBA00009677"/>
    </source>
</evidence>
<proteinExistence type="inferred from homology"/>
<feature type="coiled-coil region" evidence="7">
    <location>
        <begin position="127"/>
        <end position="175"/>
    </location>
</feature>
<dbReference type="InterPro" id="IPR010930">
    <property type="entry name" value="Flg_bb/hook_C_dom"/>
</dbReference>
<dbReference type="InterPro" id="IPR002371">
    <property type="entry name" value="FlgK"/>
</dbReference>
<dbReference type="AlphaFoldDB" id="A0A2P8ESA0"/>
<feature type="domain" description="Flagellar hook-associated protein FlgK helical" evidence="11">
    <location>
        <begin position="86"/>
        <end position="318"/>
    </location>
</feature>
<keyword evidence="12" id="KW-0966">Cell projection</keyword>
<dbReference type="InterPro" id="IPR049119">
    <property type="entry name" value="FlgK_D2-like"/>
</dbReference>
<dbReference type="PRINTS" id="PR01005">
    <property type="entry name" value="FLGHOOKAP1"/>
</dbReference>
<dbReference type="GO" id="GO:0005576">
    <property type="term" value="C:extracellular region"/>
    <property type="evidence" value="ECO:0007669"/>
    <property type="project" value="UniProtKB-SubCell"/>
</dbReference>
<evidence type="ECO:0000256" key="7">
    <source>
        <dbReference type="SAM" id="Coils"/>
    </source>
</evidence>
<name>A0A2P8ESA0_9GAMM</name>
<keyword evidence="13" id="KW-1185">Reference proteome</keyword>
<keyword evidence="12" id="KW-0282">Flagellum</keyword>
<evidence type="ECO:0000256" key="5">
    <source>
        <dbReference type="ARBA" id="ARBA00022525"/>
    </source>
</evidence>
<evidence type="ECO:0000256" key="6">
    <source>
        <dbReference type="ARBA" id="ARBA00023143"/>
    </source>
</evidence>
<dbReference type="GO" id="GO:0009424">
    <property type="term" value="C:bacterial-type flagellum hook"/>
    <property type="evidence" value="ECO:0007669"/>
    <property type="project" value="InterPro"/>
</dbReference>
<feature type="domain" description="Flagellar basal-body/hook protein C-terminal" evidence="9">
    <location>
        <begin position="645"/>
        <end position="682"/>
    </location>
</feature>
<dbReference type="InterPro" id="IPR053927">
    <property type="entry name" value="FlgK_helical"/>
</dbReference>
<sequence length="685" mass="73263">MSYGLLNLGSQALSSNQSALSVVGQNIANVNTDGYSRQRPEFASREGLGGVEVYDISRIADQFLNRQIWADKASYSNAELYQMFAGELDNLLASEATSISSAMDTYFGALQTAVDDPTSLPNRELFVAEANALVQRLNDMDANLERQNNSLNGRLESSTAQVNAIASNIAELNDKLRIATAAGSQVNELLDKRDAQLDKLSNFVNFTTVDNNATGEVNVFIGKGEPLVMGKDSNRLVTTVDPADASRLNVSLQIGNNVNDITAQIGGGEIGGLLDYRDNMLDTARDQIGIITLAFADTMNSQHMKGMDLDGELGGHLFTDINDPNAMANRVLSDGRNTVDVSSATVHIDDTSELKASEYKVIFGADNSFTMVRESDGKQWNSSQFTTAADAESVDGNQQMYRDPASGELTLRIDGFTLSMDPAGNDFGGGDQFVIRPARTAASDIDMVLQDPRDLALASPVKIEADAGNEGTGVANVTVTRPEQLGINNNQLGTPIKIEFSEAEVPAGSGNMQSFYRAFDVSDPDNPIEIDLSDPATLPIEATPFVAGEPLQLPGNVGYEVVITNQPKAGDTFTVGYNEGGVSDNRNALAMSDLQFDKSTVDKASYQDRYGQLIERVGTQTAVAQINAEASKSVLDANLAARASVSGVNLDEEAAKLIQFQQAYSASAQLIRASQTIFDALIGAI</sequence>
<dbReference type="Pfam" id="PF21158">
    <property type="entry name" value="flgK_1st_1"/>
    <property type="match status" value="1"/>
</dbReference>